<proteinExistence type="predicted"/>
<dbReference type="EMBL" id="CM039426">
    <property type="protein sequence ID" value="KAI4357716.1"/>
    <property type="molecule type" value="Genomic_DNA"/>
</dbReference>
<name>A0ACB9QA23_BAUVA</name>
<sequence length="207" mass="23802">MDVFNHQIKKTPTSGRKKIEIKELDKNSNKQVTFSKRRAGLFKKASELCVLCNTQLAIIVFSPADKPFCFGQPNADAVLRRYLGGTLEFEASLEAKDNSFSHGELNTKYEEAMRVLELERKRMDEIENLAKAWDQGNWWDQPIDDMDVEQLEQYTIAMHELRRKLTERADELRFRFPMLPYGANPNATGAVNFTGFLNQIGGKKFGF</sequence>
<comment type="caution">
    <text evidence="1">The sequence shown here is derived from an EMBL/GenBank/DDBJ whole genome shotgun (WGS) entry which is preliminary data.</text>
</comment>
<evidence type="ECO:0000313" key="1">
    <source>
        <dbReference type="EMBL" id="KAI4357716.1"/>
    </source>
</evidence>
<keyword evidence="2" id="KW-1185">Reference proteome</keyword>
<gene>
    <name evidence="1" type="ORF">L6164_001648</name>
</gene>
<accession>A0ACB9QA23</accession>
<evidence type="ECO:0000313" key="2">
    <source>
        <dbReference type="Proteomes" id="UP000828941"/>
    </source>
</evidence>
<dbReference type="Proteomes" id="UP000828941">
    <property type="component" value="Chromosome 1"/>
</dbReference>
<organism evidence="1 2">
    <name type="scientific">Bauhinia variegata</name>
    <name type="common">Purple orchid tree</name>
    <name type="synonym">Phanera variegata</name>
    <dbReference type="NCBI Taxonomy" id="167791"/>
    <lineage>
        <taxon>Eukaryota</taxon>
        <taxon>Viridiplantae</taxon>
        <taxon>Streptophyta</taxon>
        <taxon>Embryophyta</taxon>
        <taxon>Tracheophyta</taxon>
        <taxon>Spermatophyta</taxon>
        <taxon>Magnoliopsida</taxon>
        <taxon>eudicotyledons</taxon>
        <taxon>Gunneridae</taxon>
        <taxon>Pentapetalae</taxon>
        <taxon>rosids</taxon>
        <taxon>fabids</taxon>
        <taxon>Fabales</taxon>
        <taxon>Fabaceae</taxon>
        <taxon>Cercidoideae</taxon>
        <taxon>Cercideae</taxon>
        <taxon>Bauhiniinae</taxon>
        <taxon>Bauhinia</taxon>
    </lineage>
</organism>
<protein>
    <submittedName>
        <fullName evidence="1">Uncharacterized protein</fullName>
    </submittedName>
</protein>
<reference evidence="1 2" key="1">
    <citation type="journal article" date="2022" name="DNA Res.">
        <title>Chromosomal-level genome assembly of the orchid tree Bauhinia variegata (Leguminosae; Cercidoideae) supports the allotetraploid origin hypothesis of Bauhinia.</title>
        <authorList>
            <person name="Zhong Y."/>
            <person name="Chen Y."/>
            <person name="Zheng D."/>
            <person name="Pang J."/>
            <person name="Liu Y."/>
            <person name="Luo S."/>
            <person name="Meng S."/>
            <person name="Qian L."/>
            <person name="Wei D."/>
            <person name="Dai S."/>
            <person name="Zhou R."/>
        </authorList>
    </citation>
    <scope>NUCLEOTIDE SEQUENCE [LARGE SCALE GENOMIC DNA]</scope>
    <source>
        <strain evidence="1">BV-YZ2020</strain>
    </source>
</reference>